<keyword evidence="1" id="KW-0472">Membrane</keyword>
<proteinExistence type="predicted"/>
<feature type="transmembrane region" description="Helical" evidence="1">
    <location>
        <begin position="48"/>
        <end position="66"/>
    </location>
</feature>
<reference evidence="2" key="1">
    <citation type="journal article" date="2013" name="J. Plant Res.">
        <title>Effect of fungi and light on seed germination of three Opuntia species from semiarid lands of central Mexico.</title>
        <authorList>
            <person name="Delgado-Sanchez P."/>
            <person name="Jimenez-Bremont J.F."/>
            <person name="Guerrero-Gonzalez Mde L."/>
            <person name="Flores J."/>
        </authorList>
    </citation>
    <scope>NUCLEOTIDE SEQUENCE</scope>
    <source>
        <tissue evidence="2">Cladode</tissue>
    </source>
</reference>
<keyword evidence="1" id="KW-1133">Transmembrane helix</keyword>
<protein>
    <submittedName>
        <fullName evidence="2">Uncharacterized protein</fullName>
    </submittedName>
</protein>
<name>A0A7C9DTZ0_OPUST</name>
<sequence>MITSFPFITKGTALTSVGYLTCPSRITIQIYHNGLHTLVSYNGTSNPLQHICFSAHIINIFFLFIYRHFLTSQMTIMQVQFPPSVGRDDMSITYMDATRS</sequence>
<dbReference type="EMBL" id="GISG01171461">
    <property type="protein sequence ID" value="MBA4651741.1"/>
    <property type="molecule type" value="Transcribed_RNA"/>
</dbReference>
<accession>A0A7C9DTZ0</accession>
<evidence type="ECO:0000313" key="2">
    <source>
        <dbReference type="EMBL" id="MBA4651741.1"/>
    </source>
</evidence>
<organism evidence="2">
    <name type="scientific">Opuntia streptacantha</name>
    <name type="common">Prickly pear cactus</name>
    <name type="synonym">Opuntia cardona</name>
    <dbReference type="NCBI Taxonomy" id="393608"/>
    <lineage>
        <taxon>Eukaryota</taxon>
        <taxon>Viridiplantae</taxon>
        <taxon>Streptophyta</taxon>
        <taxon>Embryophyta</taxon>
        <taxon>Tracheophyta</taxon>
        <taxon>Spermatophyta</taxon>
        <taxon>Magnoliopsida</taxon>
        <taxon>eudicotyledons</taxon>
        <taxon>Gunneridae</taxon>
        <taxon>Pentapetalae</taxon>
        <taxon>Caryophyllales</taxon>
        <taxon>Cactineae</taxon>
        <taxon>Cactaceae</taxon>
        <taxon>Opuntioideae</taxon>
        <taxon>Opuntia</taxon>
    </lineage>
</organism>
<reference evidence="2" key="2">
    <citation type="submission" date="2020-07" db="EMBL/GenBank/DDBJ databases">
        <authorList>
            <person name="Vera ALvarez R."/>
            <person name="Arias-Moreno D.M."/>
            <person name="Jimenez-Jacinto V."/>
            <person name="Jimenez-Bremont J.F."/>
            <person name="Swaminathan K."/>
            <person name="Moose S.P."/>
            <person name="Guerrero-Gonzalez M.L."/>
            <person name="Marino-Ramirez L."/>
            <person name="Landsman D."/>
            <person name="Rodriguez-Kessler M."/>
            <person name="Delgado-Sanchez P."/>
        </authorList>
    </citation>
    <scope>NUCLEOTIDE SEQUENCE</scope>
    <source>
        <tissue evidence="2">Cladode</tissue>
    </source>
</reference>
<keyword evidence="1" id="KW-0812">Transmembrane</keyword>
<dbReference type="AlphaFoldDB" id="A0A7C9DTZ0"/>
<evidence type="ECO:0000256" key="1">
    <source>
        <dbReference type="SAM" id="Phobius"/>
    </source>
</evidence>